<evidence type="ECO:0000256" key="6">
    <source>
        <dbReference type="SAM" id="Phobius"/>
    </source>
</evidence>
<dbReference type="SMART" id="SM01083">
    <property type="entry name" value="Cir_N"/>
    <property type="match status" value="1"/>
</dbReference>
<feature type="compositionally biased region" description="Basic and acidic residues" evidence="5">
    <location>
        <begin position="331"/>
        <end position="340"/>
    </location>
</feature>
<feature type="transmembrane region" description="Helical" evidence="6">
    <location>
        <begin position="486"/>
        <end position="506"/>
    </location>
</feature>
<dbReference type="EMBL" id="JALLPB020000039">
    <property type="protein sequence ID" value="KAL3823365.1"/>
    <property type="molecule type" value="Genomic_DNA"/>
</dbReference>
<dbReference type="InterPro" id="IPR019339">
    <property type="entry name" value="CIR_N_dom"/>
</dbReference>
<feature type="region of interest" description="Disordered" evidence="5">
    <location>
        <begin position="33"/>
        <end position="128"/>
    </location>
</feature>
<feature type="compositionally biased region" description="Basic and acidic residues" evidence="5">
    <location>
        <begin position="349"/>
        <end position="363"/>
    </location>
</feature>
<dbReference type="Pfam" id="PF10197">
    <property type="entry name" value="Cir_N"/>
    <property type="match status" value="1"/>
</dbReference>
<organism evidence="8 9">
    <name type="scientific">Cyclostephanos tholiformis</name>
    <dbReference type="NCBI Taxonomy" id="382380"/>
    <lineage>
        <taxon>Eukaryota</taxon>
        <taxon>Sar</taxon>
        <taxon>Stramenopiles</taxon>
        <taxon>Ochrophyta</taxon>
        <taxon>Bacillariophyta</taxon>
        <taxon>Coscinodiscophyceae</taxon>
        <taxon>Thalassiosirophycidae</taxon>
        <taxon>Stephanodiscales</taxon>
        <taxon>Stephanodiscaceae</taxon>
        <taxon>Cyclostephanos</taxon>
    </lineage>
</organism>
<evidence type="ECO:0000256" key="2">
    <source>
        <dbReference type="ARBA" id="ARBA00022692"/>
    </source>
</evidence>
<dbReference type="InterPro" id="IPR040014">
    <property type="entry name" value="CIR1"/>
</dbReference>
<feature type="transmembrane region" description="Helical" evidence="6">
    <location>
        <begin position="673"/>
        <end position="698"/>
    </location>
</feature>
<feature type="compositionally biased region" description="Basic and acidic residues" evidence="5">
    <location>
        <begin position="449"/>
        <end position="470"/>
    </location>
</feature>
<feature type="compositionally biased region" description="Low complexity" evidence="5">
    <location>
        <begin position="381"/>
        <end position="395"/>
    </location>
</feature>
<sequence length="754" mass="80174">IMGGGLAFLTKKSFNPANWSNQKQVWEARQKEGIEKRRIAERDAQLRREREEEDLARAVGGEEGGGRKALSFMYDASRVPGLEKRKGGGDGGDDGGGGNGEGWRHRDARGGERRLDGGEGTSLVYERQPGDDDAAAAFREMLARGTTTADELPSLMMTSSQSSMPRDDGTETIAKDVAAVANNEARERGDHRTNLEKAVGRGINAGSGVTLAQQMERFPMLKGAPRVLPKLGGGGGTGDKESSTAEGDVVGLNFKPLGQVLRNVKCVKCGEWGHTMGDRECKLTGWDPFASVVVSASAIAATHPAPPAAAAAAAAATPIDAAMVQAKIGRKGGDGRSSDRKRIKKEKRNPKDERKRHMRDKTGRSRHHKRHTSRRRRDRSPSYSSSSDLSSSYSSSDEDSYYSRDRRSRKHGKGGYRTSRRRSSSGRHRHDESSDDGSININRWHRSRKESGSSDDEHRFSYRRDEEPKKPSASQRMPKRRDETNTIVPTLAYAAGLATVFTALGVSASALGGVFGGNNFGGGGGFSALVLAAVASLVSVLMGLQLLELIRLPLPSLDFRLRRTAMAFEGGGRRRRRGGNGGGNGSLFDENGGLVLGATVVVDGLRADDEDDDAGDGYDAASVLLRTFLLGGTSALVASPCATPVLTSLLAYMASASSTSATSGDVWRGASWMLSYTLGYSTPLLVAGATGGQALANLRRERNHDGGGFSGLSASVGRWVNPLTGGVLIAFGMNGLLLALLGDPSVSALAPIID</sequence>
<evidence type="ECO:0000256" key="1">
    <source>
        <dbReference type="ARBA" id="ARBA00004141"/>
    </source>
</evidence>
<protein>
    <recommendedName>
        <fullName evidence="7">CBF1-interacting co-repressor CIR N-terminal domain-containing protein</fullName>
    </recommendedName>
</protein>
<dbReference type="GO" id="GO:0016020">
    <property type="term" value="C:membrane"/>
    <property type="evidence" value="ECO:0007669"/>
    <property type="project" value="UniProtKB-SubCell"/>
</dbReference>
<keyword evidence="2 6" id="KW-0812">Transmembrane</keyword>
<dbReference type="Pfam" id="PF02683">
    <property type="entry name" value="DsbD_TM"/>
    <property type="match status" value="1"/>
</dbReference>
<comment type="caution">
    <text evidence="8">The sequence shown here is derived from an EMBL/GenBank/DDBJ whole genome shotgun (WGS) entry which is preliminary data.</text>
</comment>
<dbReference type="AlphaFoldDB" id="A0ABD3SFU8"/>
<feature type="region of interest" description="Disordered" evidence="5">
    <location>
        <begin position="328"/>
        <end position="483"/>
    </location>
</feature>
<keyword evidence="3 6" id="KW-1133">Transmembrane helix</keyword>
<evidence type="ECO:0000313" key="8">
    <source>
        <dbReference type="EMBL" id="KAL3823365.1"/>
    </source>
</evidence>
<dbReference type="PANTHER" id="PTHR13151">
    <property type="entry name" value="CBF1 INTERACTING COREPRESSOR CIR"/>
    <property type="match status" value="1"/>
</dbReference>
<dbReference type="Proteomes" id="UP001530377">
    <property type="component" value="Unassembled WGS sequence"/>
</dbReference>
<gene>
    <name evidence="8" type="ORF">ACHAXA_008860</name>
</gene>
<dbReference type="PANTHER" id="PTHR13151:SF2">
    <property type="entry name" value="COREPRESSOR INTERACTING WITH RBPJ 1"/>
    <property type="match status" value="1"/>
</dbReference>
<accession>A0ABD3SFU8</accession>
<evidence type="ECO:0000259" key="7">
    <source>
        <dbReference type="SMART" id="SM01083"/>
    </source>
</evidence>
<evidence type="ECO:0000256" key="5">
    <source>
        <dbReference type="SAM" id="MobiDB-lite"/>
    </source>
</evidence>
<reference evidence="8 9" key="1">
    <citation type="submission" date="2024-10" db="EMBL/GenBank/DDBJ databases">
        <title>Updated reference genomes for cyclostephanoid diatoms.</title>
        <authorList>
            <person name="Roberts W.R."/>
            <person name="Alverson A.J."/>
        </authorList>
    </citation>
    <scope>NUCLEOTIDE SEQUENCE [LARGE SCALE GENOMIC DNA]</scope>
    <source>
        <strain evidence="8 9">AJA228-03</strain>
    </source>
</reference>
<feature type="compositionally biased region" description="Basic residues" evidence="5">
    <location>
        <begin position="364"/>
        <end position="378"/>
    </location>
</feature>
<feature type="domain" description="CBF1-interacting co-repressor CIR N-terminal" evidence="7">
    <location>
        <begin position="13"/>
        <end position="49"/>
    </location>
</feature>
<evidence type="ECO:0000256" key="4">
    <source>
        <dbReference type="ARBA" id="ARBA00023136"/>
    </source>
</evidence>
<evidence type="ECO:0000313" key="9">
    <source>
        <dbReference type="Proteomes" id="UP001530377"/>
    </source>
</evidence>
<evidence type="ECO:0000256" key="3">
    <source>
        <dbReference type="ARBA" id="ARBA00022989"/>
    </source>
</evidence>
<feature type="non-terminal residue" evidence="8">
    <location>
        <position position="1"/>
    </location>
</feature>
<feature type="compositionally biased region" description="Basic and acidic residues" evidence="5">
    <location>
        <begin position="102"/>
        <end position="117"/>
    </location>
</feature>
<feature type="compositionally biased region" description="Basic residues" evidence="5">
    <location>
        <begin position="406"/>
        <end position="428"/>
    </location>
</feature>
<keyword evidence="4 6" id="KW-0472">Membrane</keyword>
<feature type="transmembrane region" description="Helical" evidence="6">
    <location>
        <begin position="719"/>
        <end position="741"/>
    </location>
</feature>
<name>A0ABD3SFU8_9STRA</name>
<feature type="transmembrane region" description="Helical" evidence="6">
    <location>
        <begin position="526"/>
        <end position="547"/>
    </location>
</feature>
<feature type="compositionally biased region" description="Basic and acidic residues" evidence="5">
    <location>
        <begin position="33"/>
        <end position="50"/>
    </location>
</feature>
<keyword evidence="9" id="KW-1185">Reference proteome</keyword>
<comment type="subcellular location">
    <subcellularLocation>
        <location evidence="1">Membrane</location>
        <topology evidence="1">Multi-pass membrane protein</topology>
    </subcellularLocation>
</comment>
<dbReference type="InterPro" id="IPR003834">
    <property type="entry name" value="Cyt_c_assmbl_TM_dom"/>
</dbReference>
<proteinExistence type="predicted"/>